<protein>
    <submittedName>
        <fullName evidence="1">Uncharacterized protein</fullName>
    </submittedName>
</protein>
<organism evidence="1 2">
    <name type="scientific">Saguinus oedipus</name>
    <name type="common">Cotton-top tamarin</name>
    <name type="synonym">Oedipomidas oedipus</name>
    <dbReference type="NCBI Taxonomy" id="9490"/>
    <lineage>
        <taxon>Eukaryota</taxon>
        <taxon>Metazoa</taxon>
        <taxon>Chordata</taxon>
        <taxon>Craniata</taxon>
        <taxon>Vertebrata</taxon>
        <taxon>Euteleostomi</taxon>
        <taxon>Mammalia</taxon>
        <taxon>Eutheria</taxon>
        <taxon>Euarchontoglires</taxon>
        <taxon>Primates</taxon>
        <taxon>Haplorrhini</taxon>
        <taxon>Platyrrhini</taxon>
        <taxon>Cebidae</taxon>
        <taxon>Callitrichinae</taxon>
        <taxon>Saguinus</taxon>
    </lineage>
</organism>
<gene>
    <name evidence="1" type="ORF">P7K49_016593</name>
</gene>
<proteinExistence type="predicted"/>
<comment type="caution">
    <text evidence="1">The sequence shown here is derived from an EMBL/GenBank/DDBJ whole genome shotgun (WGS) entry which is preliminary data.</text>
</comment>
<dbReference type="EMBL" id="JASSZA010000007">
    <property type="protein sequence ID" value="KAK2107079.1"/>
    <property type="molecule type" value="Genomic_DNA"/>
</dbReference>
<accession>A0ABQ9VDU6</accession>
<evidence type="ECO:0000313" key="2">
    <source>
        <dbReference type="Proteomes" id="UP001266305"/>
    </source>
</evidence>
<sequence length="60" mass="6650">MLILWPPCPSENSPGAVVLQVRHQEVHISVPEVSSIRRRQPRGPPKLPHGAVLQLEVLTV</sequence>
<reference evidence="1 2" key="1">
    <citation type="submission" date="2023-05" db="EMBL/GenBank/DDBJ databases">
        <title>B98-5 Cell Line De Novo Hybrid Assembly: An Optical Mapping Approach.</title>
        <authorList>
            <person name="Kananen K."/>
            <person name="Auerbach J.A."/>
            <person name="Kautto E."/>
            <person name="Blachly J.S."/>
        </authorList>
    </citation>
    <scope>NUCLEOTIDE SEQUENCE [LARGE SCALE GENOMIC DNA]</scope>
    <source>
        <strain evidence="1">B95-8</strain>
        <tissue evidence="1">Cell line</tissue>
    </source>
</reference>
<feature type="non-terminal residue" evidence="1">
    <location>
        <position position="60"/>
    </location>
</feature>
<evidence type="ECO:0000313" key="1">
    <source>
        <dbReference type="EMBL" id="KAK2107079.1"/>
    </source>
</evidence>
<dbReference type="Proteomes" id="UP001266305">
    <property type="component" value="Unassembled WGS sequence"/>
</dbReference>
<name>A0ABQ9VDU6_SAGOE</name>
<keyword evidence="2" id="KW-1185">Reference proteome</keyword>